<evidence type="ECO:0000313" key="3">
    <source>
        <dbReference type="Proteomes" id="UP001314205"/>
    </source>
</evidence>
<dbReference type="EMBL" id="CAVLGL010000148">
    <property type="protein sequence ID" value="CAK1602649.1"/>
    <property type="molecule type" value="Genomic_DNA"/>
</dbReference>
<organism evidence="2 3">
    <name type="scientific">Parnassius mnemosyne</name>
    <name type="common">clouded apollo</name>
    <dbReference type="NCBI Taxonomy" id="213953"/>
    <lineage>
        <taxon>Eukaryota</taxon>
        <taxon>Metazoa</taxon>
        <taxon>Ecdysozoa</taxon>
        <taxon>Arthropoda</taxon>
        <taxon>Hexapoda</taxon>
        <taxon>Insecta</taxon>
        <taxon>Pterygota</taxon>
        <taxon>Neoptera</taxon>
        <taxon>Endopterygota</taxon>
        <taxon>Lepidoptera</taxon>
        <taxon>Glossata</taxon>
        <taxon>Ditrysia</taxon>
        <taxon>Papilionoidea</taxon>
        <taxon>Papilionidae</taxon>
        <taxon>Parnassiinae</taxon>
        <taxon>Parnassini</taxon>
        <taxon>Parnassius</taxon>
        <taxon>Driopa</taxon>
    </lineage>
</organism>
<dbReference type="PANTHER" id="PTHR47272:SF1">
    <property type="entry name" value="PIGGYBAC TRANSPOSABLE ELEMENT-DERIVED PROTEIN 3-LIKE"/>
    <property type="match status" value="1"/>
</dbReference>
<protein>
    <recommendedName>
        <fullName evidence="1">PiggyBac transposable element-derived protein domain-containing protein</fullName>
    </recommendedName>
</protein>
<comment type="caution">
    <text evidence="2">The sequence shown here is derived from an EMBL/GenBank/DDBJ whole genome shotgun (WGS) entry which is preliminary data.</text>
</comment>
<feature type="domain" description="PiggyBac transposable element-derived protein" evidence="1">
    <location>
        <begin position="1"/>
        <end position="40"/>
    </location>
</feature>
<gene>
    <name evidence="2" type="ORF">PARMNEM_LOCUS21123</name>
</gene>
<dbReference type="PANTHER" id="PTHR47272">
    <property type="entry name" value="DDE_TNP_1_7 DOMAIN-CONTAINING PROTEIN"/>
    <property type="match status" value="1"/>
</dbReference>
<name>A0AAV1M8C7_9NEOP</name>
<sequence length="136" mass="16105">MGGVDRADQDIGLYRTSIRGKKWYFTLFSHCLDMATHNAWHLYKNNGGEYDHLTLRRTIARGILETYKKNEKRCPCPTSRTYREISRYDTVDHLVEYNDSQLRCSLCKKNTNFTCQKCKIHLHPKTCFATYHTPHR</sequence>
<proteinExistence type="predicted"/>
<reference evidence="2 3" key="1">
    <citation type="submission" date="2023-11" db="EMBL/GenBank/DDBJ databases">
        <authorList>
            <person name="Hedman E."/>
            <person name="Englund M."/>
            <person name="Stromberg M."/>
            <person name="Nyberg Akerstrom W."/>
            <person name="Nylinder S."/>
            <person name="Jareborg N."/>
            <person name="Kallberg Y."/>
            <person name="Kronander E."/>
        </authorList>
    </citation>
    <scope>NUCLEOTIDE SEQUENCE [LARGE SCALE GENOMIC DNA]</scope>
</reference>
<evidence type="ECO:0000313" key="2">
    <source>
        <dbReference type="EMBL" id="CAK1602649.1"/>
    </source>
</evidence>
<dbReference type="Proteomes" id="UP001314205">
    <property type="component" value="Unassembled WGS sequence"/>
</dbReference>
<keyword evidence="3" id="KW-1185">Reference proteome</keyword>
<evidence type="ECO:0000259" key="1">
    <source>
        <dbReference type="Pfam" id="PF13843"/>
    </source>
</evidence>
<dbReference type="InterPro" id="IPR029526">
    <property type="entry name" value="PGBD"/>
</dbReference>
<dbReference type="AlphaFoldDB" id="A0AAV1M8C7"/>
<dbReference type="Pfam" id="PF13843">
    <property type="entry name" value="DDE_Tnp_1_7"/>
    <property type="match status" value="1"/>
</dbReference>
<accession>A0AAV1M8C7</accession>